<dbReference type="EMBL" id="SMSI01000001">
    <property type="protein sequence ID" value="TDH38179.1"/>
    <property type="molecule type" value="Genomic_DNA"/>
</dbReference>
<dbReference type="Gene3D" id="1.20.120.1760">
    <property type="match status" value="1"/>
</dbReference>
<dbReference type="PROSITE" id="PS00379">
    <property type="entry name" value="CDP_ALCOHOL_P_TRANSF"/>
    <property type="match status" value="1"/>
</dbReference>
<name>A0A4R5PMP0_9HYPH</name>
<keyword evidence="5" id="KW-1185">Reference proteome</keyword>
<organism evidence="4 5">
    <name type="scientific">Pseudohoeflea suaedae</name>
    <dbReference type="NCBI Taxonomy" id="877384"/>
    <lineage>
        <taxon>Bacteria</taxon>
        <taxon>Pseudomonadati</taxon>
        <taxon>Pseudomonadota</taxon>
        <taxon>Alphaproteobacteria</taxon>
        <taxon>Hyphomicrobiales</taxon>
        <taxon>Rhizobiaceae</taxon>
        <taxon>Pseudohoeflea</taxon>
    </lineage>
</organism>
<comment type="similarity">
    <text evidence="2">Belongs to the CDP-alcohol phosphatidyltransferase class-I family.</text>
</comment>
<sequence length="207" mass="21608">MLDGQLKRRMDPLLVATARRLAAMGVTANGVTYAAFAVGLAAAAAIASGHTLWGLGLLLLSRLGDGLDGAVARQSGPSDFGGLIDIVLDFAFYGIIPLAFILLDPVANGIAGGLLLLSFYVNGASFLAYAIIAEKRGETTQQRGAKSIHFTTGLAEATETYLAFAVFCLWPAGFAITATIFAVICFYTAASRLVLARRAFGPDRSDG</sequence>
<dbReference type="GO" id="GO:0008654">
    <property type="term" value="P:phospholipid biosynthetic process"/>
    <property type="evidence" value="ECO:0007669"/>
    <property type="project" value="InterPro"/>
</dbReference>
<evidence type="ECO:0000313" key="5">
    <source>
        <dbReference type="Proteomes" id="UP000295131"/>
    </source>
</evidence>
<keyword evidence="3" id="KW-0812">Transmembrane</keyword>
<protein>
    <submittedName>
        <fullName evidence="4">CDP-alcohol phosphatidyltransferase family protein</fullName>
    </submittedName>
</protein>
<dbReference type="OrthoDB" id="9790577at2"/>
<feature type="transmembrane region" description="Helical" evidence="3">
    <location>
        <begin position="110"/>
        <end position="132"/>
    </location>
</feature>
<evidence type="ECO:0000256" key="3">
    <source>
        <dbReference type="SAM" id="Phobius"/>
    </source>
</evidence>
<proteinExistence type="inferred from homology"/>
<dbReference type="InterPro" id="IPR048254">
    <property type="entry name" value="CDP_ALCOHOL_P_TRANSF_CS"/>
</dbReference>
<dbReference type="AlphaFoldDB" id="A0A4R5PMP0"/>
<accession>A0A4R5PMP0</accession>
<feature type="transmembrane region" description="Helical" evidence="3">
    <location>
        <begin position="161"/>
        <end position="189"/>
    </location>
</feature>
<feature type="transmembrane region" description="Helical" evidence="3">
    <location>
        <begin position="80"/>
        <end position="103"/>
    </location>
</feature>
<dbReference type="GO" id="GO:0016020">
    <property type="term" value="C:membrane"/>
    <property type="evidence" value="ECO:0007669"/>
    <property type="project" value="InterPro"/>
</dbReference>
<gene>
    <name evidence="4" type="ORF">E2A64_03395</name>
</gene>
<evidence type="ECO:0000256" key="1">
    <source>
        <dbReference type="ARBA" id="ARBA00022679"/>
    </source>
</evidence>
<dbReference type="Proteomes" id="UP000295131">
    <property type="component" value="Unassembled WGS sequence"/>
</dbReference>
<comment type="caution">
    <text evidence="4">The sequence shown here is derived from an EMBL/GenBank/DDBJ whole genome shotgun (WGS) entry which is preliminary data.</text>
</comment>
<dbReference type="InterPro" id="IPR000462">
    <property type="entry name" value="CDP-OH_P_trans"/>
</dbReference>
<evidence type="ECO:0000256" key="2">
    <source>
        <dbReference type="RuleBase" id="RU003750"/>
    </source>
</evidence>
<evidence type="ECO:0000313" key="4">
    <source>
        <dbReference type="EMBL" id="TDH38179.1"/>
    </source>
</evidence>
<keyword evidence="3" id="KW-1133">Transmembrane helix</keyword>
<dbReference type="InterPro" id="IPR043130">
    <property type="entry name" value="CDP-OH_PTrfase_TM_dom"/>
</dbReference>
<dbReference type="RefSeq" id="WP_133283013.1">
    <property type="nucleotide sequence ID" value="NZ_SMSI01000001.1"/>
</dbReference>
<reference evidence="4 5" key="1">
    <citation type="journal article" date="2013" name="Int. J. Syst. Evol. Microbiol.">
        <title>Hoeflea suaedae sp. nov., an endophytic bacterium isolated from the root of the halophyte Suaeda maritima.</title>
        <authorList>
            <person name="Chung E.J."/>
            <person name="Park J.A."/>
            <person name="Pramanik P."/>
            <person name="Bibi F."/>
            <person name="Jeon C.O."/>
            <person name="Chung Y.R."/>
        </authorList>
    </citation>
    <scope>NUCLEOTIDE SEQUENCE [LARGE SCALE GENOMIC DNA]</scope>
    <source>
        <strain evidence="4 5">YC6898</strain>
    </source>
</reference>
<keyword evidence="1 2" id="KW-0808">Transferase</keyword>
<dbReference type="Pfam" id="PF01066">
    <property type="entry name" value="CDP-OH_P_transf"/>
    <property type="match status" value="1"/>
</dbReference>
<dbReference type="GO" id="GO:0016780">
    <property type="term" value="F:phosphotransferase activity, for other substituted phosphate groups"/>
    <property type="evidence" value="ECO:0007669"/>
    <property type="project" value="InterPro"/>
</dbReference>
<keyword evidence="3" id="KW-0472">Membrane</keyword>
<feature type="transmembrane region" description="Helical" evidence="3">
    <location>
        <begin position="33"/>
        <end position="60"/>
    </location>
</feature>